<dbReference type="Proteomes" id="UP000462066">
    <property type="component" value="Unassembled WGS sequence"/>
</dbReference>
<keyword evidence="1" id="KW-1133">Transmembrane helix</keyword>
<protein>
    <recommendedName>
        <fullName evidence="4">Transmembrane protein</fullName>
    </recommendedName>
</protein>
<evidence type="ECO:0000313" key="2">
    <source>
        <dbReference type="EMBL" id="KAF1687127.1"/>
    </source>
</evidence>
<name>A0A7V8GNH0_9GAMM</name>
<accession>A0A7V8GNH0</accession>
<comment type="caution">
    <text evidence="2">The sequence shown here is derived from an EMBL/GenBank/DDBJ whole genome shotgun (WGS) entry which is preliminary data.</text>
</comment>
<organism evidence="2 3">
    <name type="scientific">Pseudoxanthomonas broegbernensis</name>
    <dbReference type="NCBI Taxonomy" id="83619"/>
    <lineage>
        <taxon>Bacteria</taxon>
        <taxon>Pseudomonadati</taxon>
        <taxon>Pseudomonadota</taxon>
        <taxon>Gammaproteobacteria</taxon>
        <taxon>Lysobacterales</taxon>
        <taxon>Lysobacteraceae</taxon>
        <taxon>Pseudoxanthomonas</taxon>
    </lineage>
</organism>
<keyword evidence="1" id="KW-0812">Transmembrane</keyword>
<feature type="transmembrane region" description="Helical" evidence="1">
    <location>
        <begin position="59"/>
        <end position="82"/>
    </location>
</feature>
<feature type="transmembrane region" description="Helical" evidence="1">
    <location>
        <begin position="20"/>
        <end position="39"/>
    </location>
</feature>
<reference evidence="2 3" key="1">
    <citation type="submission" date="2017-10" db="EMBL/GenBank/DDBJ databases">
        <title>Whole genome sequencing of Pseudoxanthomonas broegbernensis DSM 12573(T).</title>
        <authorList>
            <person name="Kumar S."/>
            <person name="Bansal K."/>
            <person name="Kaur A."/>
            <person name="Patil P."/>
            <person name="Sharma S."/>
            <person name="Patil P.B."/>
        </authorList>
    </citation>
    <scope>NUCLEOTIDE SEQUENCE [LARGE SCALE GENOMIC DNA]</scope>
    <source>
        <strain evidence="2 3">DSM 12573</strain>
    </source>
</reference>
<keyword evidence="1" id="KW-0472">Membrane</keyword>
<dbReference type="RefSeq" id="WP_162310146.1">
    <property type="nucleotide sequence ID" value="NZ_JACHGU010000005.1"/>
</dbReference>
<evidence type="ECO:0000313" key="3">
    <source>
        <dbReference type="Proteomes" id="UP000462066"/>
    </source>
</evidence>
<proteinExistence type="predicted"/>
<keyword evidence="3" id="KW-1185">Reference proteome</keyword>
<gene>
    <name evidence="2" type="ORF">B1992_03820</name>
</gene>
<evidence type="ECO:0000256" key="1">
    <source>
        <dbReference type="SAM" id="Phobius"/>
    </source>
</evidence>
<dbReference type="AlphaFoldDB" id="A0A7V8GNH0"/>
<evidence type="ECO:0008006" key="4">
    <source>
        <dbReference type="Google" id="ProtNLM"/>
    </source>
</evidence>
<dbReference type="EMBL" id="MWIP01000003">
    <property type="protein sequence ID" value="KAF1687127.1"/>
    <property type="molecule type" value="Genomic_DNA"/>
</dbReference>
<sequence length="93" mass="10450">MSAPDFDHPPRPLVQRVGAILWPSFFAAGVATMVFFAFVDPTELGRITFPHVELTRGVGYTIGFFTFWLATASSSLFTWILLRPSSRFNGPRR</sequence>